<dbReference type="PROSITE" id="PS51257">
    <property type="entry name" value="PROKAR_LIPOPROTEIN"/>
    <property type="match status" value="1"/>
</dbReference>
<dbReference type="InterPro" id="IPR025366">
    <property type="entry name" value="DUF4270"/>
</dbReference>
<comment type="caution">
    <text evidence="1">The sequence shown here is derived from an EMBL/GenBank/DDBJ whole genome shotgun (WGS) entry which is preliminary data.</text>
</comment>
<dbReference type="Proteomes" id="UP000823865">
    <property type="component" value="Unassembled WGS sequence"/>
</dbReference>
<evidence type="ECO:0000313" key="2">
    <source>
        <dbReference type="Proteomes" id="UP000823865"/>
    </source>
</evidence>
<protein>
    <submittedName>
        <fullName evidence="1">DUF4270 domain-containing protein</fullName>
    </submittedName>
</protein>
<reference evidence="1" key="1">
    <citation type="journal article" date="2021" name="PeerJ">
        <title>Extensive microbial diversity within the chicken gut microbiome revealed by metagenomics and culture.</title>
        <authorList>
            <person name="Gilroy R."/>
            <person name="Ravi A."/>
            <person name="Getino M."/>
            <person name="Pursley I."/>
            <person name="Horton D.L."/>
            <person name="Alikhan N.F."/>
            <person name="Baker D."/>
            <person name="Gharbi K."/>
            <person name="Hall N."/>
            <person name="Watson M."/>
            <person name="Adriaenssens E.M."/>
            <person name="Foster-Nyarko E."/>
            <person name="Jarju S."/>
            <person name="Secka A."/>
            <person name="Antonio M."/>
            <person name="Oren A."/>
            <person name="Chaudhuri R.R."/>
            <person name="La Ragione R."/>
            <person name="Hildebrand F."/>
            <person name="Pallen M.J."/>
        </authorList>
    </citation>
    <scope>NUCLEOTIDE SEQUENCE</scope>
    <source>
        <strain evidence="1">G3-2149</strain>
    </source>
</reference>
<dbReference type="AlphaFoldDB" id="A0A9E2L7G3"/>
<organism evidence="1 2">
    <name type="scientific">Candidatus Paraprevotella stercoravium</name>
    <dbReference type="NCBI Taxonomy" id="2838725"/>
    <lineage>
        <taxon>Bacteria</taxon>
        <taxon>Pseudomonadati</taxon>
        <taxon>Bacteroidota</taxon>
        <taxon>Bacteroidia</taxon>
        <taxon>Bacteroidales</taxon>
        <taxon>Prevotellaceae</taxon>
        <taxon>Paraprevotella</taxon>
    </lineage>
</organism>
<reference evidence="1" key="2">
    <citation type="submission" date="2021-04" db="EMBL/GenBank/DDBJ databases">
        <authorList>
            <person name="Gilroy R."/>
        </authorList>
    </citation>
    <scope>NUCLEOTIDE SEQUENCE</scope>
    <source>
        <strain evidence="1">G3-2149</strain>
    </source>
</reference>
<accession>A0A9E2L7G3</accession>
<dbReference type="Pfam" id="PF14092">
    <property type="entry name" value="DUF4270"/>
    <property type="match status" value="1"/>
</dbReference>
<gene>
    <name evidence="1" type="ORF">H9789_11570</name>
</gene>
<evidence type="ECO:0000313" key="1">
    <source>
        <dbReference type="EMBL" id="MBU3854427.1"/>
    </source>
</evidence>
<proteinExistence type="predicted"/>
<dbReference type="EMBL" id="JAHLFU010000237">
    <property type="protein sequence ID" value="MBU3854427.1"/>
    <property type="molecule type" value="Genomic_DNA"/>
</dbReference>
<name>A0A9E2L7G3_9BACT</name>
<sequence>MKARFLWIALAAALGACDDNTATLGILEENDQITSSYSQFQMKTTTLLVDSVPAINGTCYLGQVTDPETGTRITADFLTQFHTMENYKLPKKEQMNQDQYGKVVADSIEMRLYFNDFYGDSTNLMKLSVYELDTLNVVKEGTEYYTNLNLKQFVNPLRSAPIAQKVFTPRDMTVDDGTLDGSNYYHNVRIKLPAEYGSFILNKYYENPDFFKNSFEFTHHVCPGFYFNLTQGDGTMLYLDVSAMDVYFTYTDQDSTMTGMTRFAATGEVIQGNRMDVKGCESLLQSALNSSHTYIKTPAGLYTQLELPVNDIYRNHENDSVNNVKITLNRYNDFNTSNYALGIPQTLLLVRKQDMNTFFQEKKKVDNITSYVTSFNMNQYAFSNIARLISHCRQEKMRGMSETGLSEAEWEQQNPDWNKAVLIPVTTSNSQSSSSSSQMWLLDMKLNSVRLQGQNQTIMMNVIYSKFSR</sequence>